<keyword evidence="2" id="KW-1133">Transmembrane helix</keyword>
<feature type="transmembrane region" description="Helical" evidence="2">
    <location>
        <begin position="583"/>
        <end position="601"/>
    </location>
</feature>
<feature type="transmembrane region" description="Helical" evidence="2">
    <location>
        <begin position="524"/>
        <end position="543"/>
    </location>
</feature>
<gene>
    <name evidence="3" type="ORF">JOB18_035796</name>
</gene>
<dbReference type="AlphaFoldDB" id="A0AAV6SUL2"/>
<feature type="transmembrane region" description="Helical" evidence="2">
    <location>
        <begin position="66"/>
        <end position="95"/>
    </location>
</feature>
<accession>A0AAV6SUL2</accession>
<evidence type="ECO:0000256" key="2">
    <source>
        <dbReference type="SAM" id="Phobius"/>
    </source>
</evidence>
<feature type="transmembrane region" description="Helical" evidence="2">
    <location>
        <begin position="398"/>
        <end position="420"/>
    </location>
</feature>
<feature type="region of interest" description="Disordered" evidence="1">
    <location>
        <begin position="1"/>
        <end position="27"/>
    </location>
</feature>
<evidence type="ECO:0000313" key="4">
    <source>
        <dbReference type="Proteomes" id="UP000693946"/>
    </source>
</evidence>
<organism evidence="3 4">
    <name type="scientific">Solea senegalensis</name>
    <name type="common">Senegalese sole</name>
    <dbReference type="NCBI Taxonomy" id="28829"/>
    <lineage>
        <taxon>Eukaryota</taxon>
        <taxon>Metazoa</taxon>
        <taxon>Chordata</taxon>
        <taxon>Craniata</taxon>
        <taxon>Vertebrata</taxon>
        <taxon>Euteleostomi</taxon>
        <taxon>Actinopterygii</taxon>
        <taxon>Neopterygii</taxon>
        <taxon>Teleostei</taxon>
        <taxon>Neoteleostei</taxon>
        <taxon>Acanthomorphata</taxon>
        <taxon>Carangaria</taxon>
        <taxon>Pleuronectiformes</taxon>
        <taxon>Pleuronectoidei</taxon>
        <taxon>Soleidae</taxon>
        <taxon>Solea</taxon>
    </lineage>
</organism>
<proteinExistence type="predicted"/>
<feature type="transmembrane region" description="Helical" evidence="2">
    <location>
        <begin position="303"/>
        <end position="322"/>
    </location>
</feature>
<feature type="transmembrane region" description="Helical" evidence="2">
    <location>
        <begin position="223"/>
        <end position="247"/>
    </location>
</feature>
<feature type="transmembrane region" description="Helical" evidence="2">
    <location>
        <begin position="188"/>
        <end position="211"/>
    </location>
</feature>
<comment type="caution">
    <text evidence="3">The sequence shown here is derived from an EMBL/GenBank/DDBJ whole genome shotgun (WGS) entry which is preliminary data.</text>
</comment>
<dbReference type="Proteomes" id="UP000693946">
    <property type="component" value="Linkage Group LG11"/>
</dbReference>
<name>A0AAV6SUL2_SOLSE</name>
<feature type="transmembrane region" description="Helical" evidence="2">
    <location>
        <begin position="370"/>
        <end position="392"/>
    </location>
</feature>
<feature type="transmembrane region" description="Helical" evidence="2">
    <location>
        <begin position="496"/>
        <end position="512"/>
    </location>
</feature>
<protein>
    <submittedName>
        <fullName evidence="3">Uncharacterized protein</fullName>
    </submittedName>
</protein>
<feature type="transmembrane region" description="Helical" evidence="2">
    <location>
        <begin position="432"/>
        <end position="450"/>
    </location>
</feature>
<reference evidence="3 4" key="1">
    <citation type="journal article" date="2021" name="Sci. Rep.">
        <title>Chromosome anchoring in Senegalese sole (Solea senegalensis) reveals sex-associated markers and genome rearrangements in flatfish.</title>
        <authorList>
            <person name="Guerrero-Cozar I."/>
            <person name="Gomez-Garrido J."/>
            <person name="Berbel C."/>
            <person name="Martinez-Blanch J.F."/>
            <person name="Alioto T."/>
            <person name="Claros M.G."/>
            <person name="Gagnaire P.A."/>
            <person name="Manchado M."/>
        </authorList>
    </citation>
    <scope>NUCLEOTIDE SEQUENCE [LARGE SCALE GENOMIC DNA]</scope>
    <source>
        <strain evidence="3">Sse05_10M</strain>
    </source>
</reference>
<dbReference type="EMBL" id="JAGKHQ010000003">
    <property type="protein sequence ID" value="KAG7520757.1"/>
    <property type="molecule type" value="Genomic_DNA"/>
</dbReference>
<feature type="compositionally biased region" description="Basic and acidic residues" evidence="1">
    <location>
        <begin position="8"/>
        <end position="25"/>
    </location>
</feature>
<feature type="transmembrane region" description="Helical" evidence="2">
    <location>
        <begin position="550"/>
        <end position="571"/>
    </location>
</feature>
<keyword evidence="2" id="KW-0812">Transmembrane</keyword>
<feature type="transmembrane region" description="Helical" evidence="2">
    <location>
        <begin position="342"/>
        <end position="363"/>
    </location>
</feature>
<evidence type="ECO:0000313" key="3">
    <source>
        <dbReference type="EMBL" id="KAG7520757.1"/>
    </source>
</evidence>
<keyword evidence="2" id="KW-0472">Membrane</keyword>
<feature type="transmembrane region" description="Helical" evidence="2">
    <location>
        <begin position="267"/>
        <end position="291"/>
    </location>
</feature>
<feature type="transmembrane region" description="Helical" evidence="2">
    <location>
        <begin position="148"/>
        <end position="176"/>
    </location>
</feature>
<feature type="transmembrane region" description="Helical" evidence="2">
    <location>
        <begin position="462"/>
        <end position="484"/>
    </location>
</feature>
<evidence type="ECO:0000256" key="1">
    <source>
        <dbReference type="SAM" id="MobiDB-lite"/>
    </source>
</evidence>
<sequence length="619" mass="66682">MEPSEADALIHKTPPVEEDHGEDNRNVSLPSCASSNVLIQKTPPVEEDHGEENRNVSLPSCASSTFASAVATFFIGLFYGAAGGLLLGTTAVVVAQSLELLADSRLLMDQLENYIHDPNSTNFLSKQENEHFKRSNTYIQMGHIHISLFALLFGLFSSIISLPIGIFIGFSTYALVIKVNGEAAIGKALTLAGTVCLSSVTAIGFTLGLAFESFLSFTLNVRLFIWFHILAMAVIGALAALAMVLSINQFKLSHSLLKLKDWLLTPIAAFPIFDNWRFILANTLFSIYLNLKNLQEAFLPKQATVTIPLMLIIATAFNMAGQPIITLQLPTSTNSSSVTSEAIFIGILTSQLLTVTVGMSLFLSWHRSGAGRICATAAGSGAAVLSIIKWALPALGPGASIGAVMGVTGAVGVSLSAAATATDHYGKLIDRYGLVGRLGVVMGAGVGAFLTSCAHSGLSGVFMGLCAATIPVGPYLKQVFFFLLRKCPQRICEMSIFLYLYCRLIFVIVYTFTHKSLCPFTRRVQSVTFLLLCVSIIPVGFCLQCLHSRFYLTVMVLASWALLIPLDTSIYDLVFDVDLIEAFYGPAVIYPSLLFVTVMMTSSLSFMKYRGAAIAGVIM</sequence>
<keyword evidence="4" id="KW-1185">Reference proteome</keyword>